<organism evidence="1 2">
    <name type="scientific">Rangifer tarandus platyrhynchus</name>
    <name type="common">Svalbard reindeer</name>
    <dbReference type="NCBI Taxonomy" id="3082113"/>
    <lineage>
        <taxon>Eukaryota</taxon>
        <taxon>Metazoa</taxon>
        <taxon>Chordata</taxon>
        <taxon>Craniata</taxon>
        <taxon>Vertebrata</taxon>
        <taxon>Euteleostomi</taxon>
        <taxon>Mammalia</taxon>
        <taxon>Eutheria</taxon>
        <taxon>Laurasiatheria</taxon>
        <taxon>Artiodactyla</taxon>
        <taxon>Ruminantia</taxon>
        <taxon>Pecora</taxon>
        <taxon>Cervidae</taxon>
        <taxon>Odocoileinae</taxon>
        <taxon>Rangifer</taxon>
    </lineage>
</organism>
<name>A0AC59Z6M4_RANTA</name>
<evidence type="ECO:0000313" key="2">
    <source>
        <dbReference type="Proteomes" id="UP001162501"/>
    </source>
</evidence>
<protein>
    <submittedName>
        <fullName evidence="1">Uncharacterized protein</fullName>
    </submittedName>
</protein>
<reference evidence="1" key="2">
    <citation type="submission" date="2025-03" db="EMBL/GenBank/DDBJ databases">
        <authorList>
            <consortium name="ELIXIR-Norway"/>
            <consortium name="Elixir Norway"/>
        </authorList>
    </citation>
    <scope>NUCLEOTIDE SEQUENCE</scope>
</reference>
<evidence type="ECO:0000313" key="1">
    <source>
        <dbReference type="EMBL" id="CAN0272439.1"/>
    </source>
</evidence>
<reference evidence="1" key="1">
    <citation type="submission" date="2023-05" db="EMBL/GenBank/DDBJ databases">
        <authorList>
            <consortium name="ELIXIR-Norway"/>
        </authorList>
    </citation>
    <scope>NUCLEOTIDE SEQUENCE</scope>
</reference>
<proteinExistence type="predicted"/>
<sequence>MAGEQRSRPEPPRRCGGSSLESRHPLSSRSCLGGGRSESQLPPVRGPAGPAVSPDSGTARWGPGSHRACKSADNGGRGREPRGAGRFLGFSGNWAGQDGKVLELACKA</sequence>
<accession>A0AC59Z6M4</accession>
<dbReference type="Proteomes" id="UP001162501">
    <property type="component" value="Chromosome 25"/>
</dbReference>
<dbReference type="EMBL" id="OX596109">
    <property type="protein sequence ID" value="CAN0272439.1"/>
    <property type="molecule type" value="Genomic_DNA"/>
</dbReference>
<gene>
    <name evidence="1" type="ORF">MRATA1EN22A_LOCUS14699</name>
</gene>